<dbReference type="EMBL" id="ATBP01000370">
    <property type="protein sequence ID" value="ETR70787.1"/>
    <property type="molecule type" value="Genomic_DNA"/>
</dbReference>
<dbReference type="InterPro" id="IPR024615">
    <property type="entry name" value="CRISPR-assoc_Cmr2_N"/>
</dbReference>
<gene>
    <name evidence="2" type="ORF">OMM_08562</name>
</gene>
<accession>A0A1V1P7B9</accession>
<dbReference type="Gene3D" id="3.30.70.2220">
    <property type="entry name" value="CRISPR-Cas system, Cmr2 subunit, D1 domain, cysteine cluster"/>
    <property type="match status" value="1"/>
</dbReference>
<proteinExistence type="predicted"/>
<evidence type="ECO:0000313" key="3">
    <source>
        <dbReference type="Proteomes" id="UP000189670"/>
    </source>
</evidence>
<feature type="domain" description="CRISPR-associated protein Cmr2 N-terminal" evidence="1">
    <location>
        <begin position="8"/>
        <end position="67"/>
    </location>
</feature>
<reference evidence="3" key="1">
    <citation type="submission" date="2012-11" db="EMBL/GenBank/DDBJ databases">
        <authorList>
            <person name="Lucero-Rivera Y.E."/>
            <person name="Tovar-Ramirez D."/>
        </authorList>
    </citation>
    <scope>NUCLEOTIDE SEQUENCE [LARGE SCALE GENOMIC DNA]</scope>
    <source>
        <strain evidence="3">Araruama</strain>
    </source>
</reference>
<protein>
    <recommendedName>
        <fullName evidence="1">CRISPR-associated protein Cmr2 N-terminal domain-containing protein</fullName>
    </recommendedName>
</protein>
<organism evidence="2 3">
    <name type="scientific">Candidatus Magnetoglobus multicellularis str. Araruama</name>
    <dbReference type="NCBI Taxonomy" id="890399"/>
    <lineage>
        <taxon>Bacteria</taxon>
        <taxon>Pseudomonadati</taxon>
        <taxon>Thermodesulfobacteriota</taxon>
        <taxon>Desulfobacteria</taxon>
        <taxon>Desulfobacterales</taxon>
        <taxon>Desulfobacteraceae</taxon>
        <taxon>Candidatus Magnetoglobus</taxon>
    </lineage>
</organism>
<dbReference type="Proteomes" id="UP000189670">
    <property type="component" value="Unassembled WGS sequence"/>
</dbReference>
<name>A0A1V1P7B9_9BACT</name>
<evidence type="ECO:0000259" key="1">
    <source>
        <dbReference type="Pfam" id="PF12469"/>
    </source>
</evidence>
<dbReference type="Pfam" id="PF12469">
    <property type="entry name" value="Cmr2_N"/>
    <property type="match status" value="1"/>
</dbReference>
<dbReference type="AlphaFoldDB" id="A0A1V1P7B9"/>
<evidence type="ECO:0000313" key="2">
    <source>
        <dbReference type="EMBL" id="ETR70787.1"/>
    </source>
</evidence>
<dbReference type="InterPro" id="IPR038242">
    <property type="entry name" value="Cmr2_N"/>
</dbReference>
<comment type="caution">
    <text evidence="2">The sequence shown here is derived from an EMBL/GenBank/DDBJ whole genome shotgun (WGS) entry which is preliminary data.</text>
</comment>
<sequence>MQEFTTYAGLTIGPIYETMRHSKKTREQWFGSYFFSWFMEYIMKELSQKLGDEIFFLTPHLMDRPNISYGGKYPDRFVLQGKKSVENMYAEMDTICSKTRQFFSRFIFDIPDGKINVDINSIDQFLASFLQIRFFA</sequence>